<dbReference type="Gene3D" id="3.60.40.10">
    <property type="entry name" value="PPM-type phosphatase domain"/>
    <property type="match status" value="1"/>
</dbReference>
<feature type="domain" description="PPM-type phosphatase" evidence="1">
    <location>
        <begin position="23"/>
        <end position="211"/>
    </location>
</feature>
<dbReference type="AlphaFoldDB" id="A0A368T7J2"/>
<comment type="caution">
    <text evidence="2">The sequence shown here is derived from an EMBL/GenBank/DDBJ whole genome shotgun (WGS) entry which is preliminary data.</text>
</comment>
<dbReference type="SUPFAM" id="SSF81606">
    <property type="entry name" value="PP2C-like"/>
    <property type="match status" value="1"/>
</dbReference>
<name>A0A368T7J2_9ACTN</name>
<dbReference type="InterPro" id="IPR036457">
    <property type="entry name" value="PPM-type-like_dom_sf"/>
</dbReference>
<evidence type="ECO:0000313" key="3">
    <source>
        <dbReference type="Proteomes" id="UP000253318"/>
    </source>
</evidence>
<dbReference type="Pfam" id="PF13672">
    <property type="entry name" value="PP2C_2"/>
    <property type="match status" value="1"/>
</dbReference>
<dbReference type="OrthoDB" id="3190646at2"/>
<evidence type="ECO:0000259" key="1">
    <source>
        <dbReference type="Pfam" id="PF13672"/>
    </source>
</evidence>
<gene>
    <name evidence="2" type="ORF">DEF24_14885</name>
</gene>
<protein>
    <submittedName>
        <fullName evidence="2">Integrase</fullName>
    </submittedName>
</protein>
<evidence type="ECO:0000313" key="2">
    <source>
        <dbReference type="EMBL" id="RCV57659.1"/>
    </source>
</evidence>
<dbReference type="EMBL" id="QEIN01000109">
    <property type="protein sequence ID" value="RCV57659.1"/>
    <property type="molecule type" value="Genomic_DNA"/>
</dbReference>
<keyword evidence="3" id="KW-1185">Reference proteome</keyword>
<proteinExistence type="predicted"/>
<dbReference type="InterPro" id="IPR001932">
    <property type="entry name" value="PPM-type_phosphatase-like_dom"/>
</dbReference>
<sequence>MIAMATAPGNPARPMEDWAGATDTAVVVLDGLSAPEGTSCRHGTPWFVRQLGPRLLTHASQPEVTLRQALAAAIREVAALHEETCDLSHPATPSTTVAVARRCGDDLQALVVADSSVVVATTENVVDVLSDSRVDDAARSESQAALAAPAGPERERRVADLVRVQQRLRNRNGGYWVVQADPDVADQAVTRTWPIACVRHVALLTDGATRLVDTFDALSWPGLLDLLASCGPGALIAETRRLEAQDPRAVRWPRYKRSDDAAVIDWTP</sequence>
<dbReference type="Proteomes" id="UP000253318">
    <property type="component" value="Unassembled WGS sequence"/>
</dbReference>
<organism evidence="2 3">
    <name type="scientific">Marinitenerispora sediminis</name>
    <dbReference type="NCBI Taxonomy" id="1931232"/>
    <lineage>
        <taxon>Bacteria</taxon>
        <taxon>Bacillati</taxon>
        <taxon>Actinomycetota</taxon>
        <taxon>Actinomycetes</taxon>
        <taxon>Streptosporangiales</taxon>
        <taxon>Nocardiopsidaceae</taxon>
        <taxon>Marinitenerispora</taxon>
    </lineage>
</organism>
<accession>A0A368T7J2</accession>
<reference evidence="2 3" key="1">
    <citation type="submission" date="2018-04" db="EMBL/GenBank/DDBJ databases">
        <title>Novel actinobacteria from marine sediment.</title>
        <authorList>
            <person name="Ng Z.Y."/>
            <person name="Tan G.Y.A."/>
        </authorList>
    </citation>
    <scope>NUCLEOTIDE SEQUENCE [LARGE SCALE GENOMIC DNA]</scope>
    <source>
        <strain evidence="2 3">TPS81</strain>
    </source>
</reference>